<name>A0A9K3L2V2_9STRA</name>
<reference evidence="1" key="2">
    <citation type="submission" date="2021-04" db="EMBL/GenBank/DDBJ databases">
        <authorList>
            <person name="Podell S."/>
        </authorList>
    </citation>
    <scope>NUCLEOTIDE SEQUENCE</scope>
    <source>
        <strain evidence="1">Hildebrandi</strain>
    </source>
</reference>
<evidence type="ECO:0000313" key="2">
    <source>
        <dbReference type="Proteomes" id="UP000693970"/>
    </source>
</evidence>
<sequence length="192" mass="22377">MYIRKMTSIGDSSSAVETIFSISKKNKSKRILLRRASTSAGLLAASINRLLERSSFYLRAFSEFQRDLEKADQAIESDTKSNFGYRVEGDPYWTANSKWRYEDENDQCERYIRILYDPPCNRGFDTHDVTYRIDPSKKGWRIGWCKRCRTRFNENESPKGKSPNPAPCRLMYLLKDKSTGEMTLVDMDYGEE</sequence>
<keyword evidence="2" id="KW-1185">Reference proteome</keyword>
<comment type="caution">
    <text evidence="1">The sequence shown here is derived from an EMBL/GenBank/DDBJ whole genome shotgun (WGS) entry which is preliminary data.</text>
</comment>
<dbReference type="EMBL" id="JAGRRH010000016">
    <property type="protein sequence ID" value="KAG7353838.1"/>
    <property type="molecule type" value="Genomic_DNA"/>
</dbReference>
<protein>
    <submittedName>
        <fullName evidence="1">Uncharacterized protein</fullName>
    </submittedName>
</protein>
<evidence type="ECO:0000313" key="1">
    <source>
        <dbReference type="EMBL" id="KAG7353838.1"/>
    </source>
</evidence>
<dbReference type="AlphaFoldDB" id="A0A9K3L2V2"/>
<reference evidence="1" key="1">
    <citation type="journal article" date="2021" name="Sci. Rep.">
        <title>Diploid genomic architecture of Nitzschia inconspicua, an elite biomass production diatom.</title>
        <authorList>
            <person name="Oliver A."/>
            <person name="Podell S."/>
            <person name="Pinowska A."/>
            <person name="Traller J.C."/>
            <person name="Smith S.R."/>
            <person name="McClure R."/>
            <person name="Beliaev A."/>
            <person name="Bohutskyi P."/>
            <person name="Hill E.A."/>
            <person name="Rabines A."/>
            <person name="Zheng H."/>
            <person name="Allen L.Z."/>
            <person name="Kuo A."/>
            <person name="Grigoriev I.V."/>
            <person name="Allen A.E."/>
            <person name="Hazlebeck D."/>
            <person name="Allen E.E."/>
        </authorList>
    </citation>
    <scope>NUCLEOTIDE SEQUENCE</scope>
    <source>
        <strain evidence="1">Hildebrandi</strain>
    </source>
</reference>
<dbReference type="Proteomes" id="UP000693970">
    <property type="component" value="Unassembled WGS sequence"/>
</dbReference>
<accession>A0A9K3L2V2</accession>
<organism evidence="1 2">
    <name type="scientific">Nitzschia inconspicua</name>
    <dbReference type="NCBI Taxonomy" id="303405"/>
    <lineage>
        <taxon>Eukaryota</taxon>
        <taxon>Sar</taxon>
        <taxon>Stramenopiles</taxon>
        <taxon>Ochrophyta</taxon>
        <taxon>Bacillariophyta</taxon>
        <taxon>Bacillariophyceae</taxon>
        <taxon>Bacillariophycidae</taxon>
        <taxon>Bacillariales</taxon>
        <taxon>Bacillariaceae</taxon>
        <taxon>Nitzschia</taxon>
    </lineage>
</organism>
<gene>
    <name evidence="1" type="ORF">IV203_003193</name>
</gene>
<proteinExistence type="predicted"/>